<feature type="domain" description="PepSY" evidence="2">
    <location>
        <begin position="130"/>
        <end position="180"/>
    </location>
</feature>
<feature type="signal peptide" evidence="1">
    <location>
        <begin position="1"/>
        <end position="29"/>
    </location>
</feature>
<dbReference type="Proteomes" id="UP000254512">
    <property type="component" value="Unassembled WGS sequence"/>
</dbReference>
<feature type="domain" description="PepSY" evidence="2">
    <location>
        <begin position="42"/>
        <end position="96"/>
    </location>
</feature>
<dbReference type="Pfam" id="PF03413">
    <property type="entry name" value="PepSY"/>
    <property type="match status" value="2"/>
</dbReference>
<evidence type="ECO:0000313" key="4">
    <source>
        <dbReference type="Proteomes" id="UP000254512"/>
    </source>
</evidence>
<accession>A0A377J9E0</accession>
<dbReference type="KEGG" id="gho:AL542_00275"/>
<evidence type="ECO:0000313" key="3">
    <source>
        <dbReference type="EMBL" id="STO98373.1"/>
    </source>
</evidence>
<reference evidence="3 4" key="1">
    <citation type="submission" date="2018-06" db="EMBL/GenBank/DDBJ databases">
        <authorList>
            <consortium name="Pathogen Informatics"/>
            <person name="Doyle S."/>
        </authorList>
    </citation>
    <scope>NUCLEOTIDE SEQUENCE [LARGE SCALE GENOMIC DNA]</scope>
    <source>
        <strain evidence="3 4">NCTC11645</strain>
    </source>
</reference>
<dbReference type="EMBL" id="UGHD01000003">
    <property type="protein sequence ID" value="STO98373.1"/>
    <property type="molecule type" value="Genomic_DNA"/>
</dbReference>
<dbReference type="STRING" id="673.AL542_00275"/>
<sequence>MKKTMIFKPAIVSVVLGMGAMLAASTATADDDAPASLHEDAVSLIQAVEIAKNATGGVAFEAERDAERGQAVYEIELLKTPGEEIHAVVNATTGEVMFTKRRDHDDHHGHDDELMEDAMWLNGIQGGTLLSLEQAAMNIESEFGGKVWSIGQDDHYGQPSYDIELLDANGRHVETRINAKVVK</sequence>
<keyword evidence="1" id="KW-0732">Signal</keyword>
<evidence type="ECO:0000256" key="1">
    <source>
        <dbReference type="SAM" id="SignalP"/>
    </source>
</evidence>
<dbReference type="GeneID" id="58894302"/>
<organism evidence="3 4">
    <name type="scientific">Grimontia hollisae</name>
    <name type="common">Vibrio hollisae</name>
    <dbReference type="NCBI Taxonomy" id="673"/>
    <lineage>
        <taxon>Bacteria</taxon>
        <taxon>Pseudomonadati</taxon>
        <taxon>Pseudomonadota</taxon>
        <taxon>Gammaproteobacteria</taxon>
        <taxon>Vibrionales</taxon>
        <taxon>Vibrionaceae</taxon>
        <taxon>Grimontia</taxon>
    </lineage>
</organism>
<dbReference type="InterPro" id="IPR025711">
    <property type="entry name" value="PepSY"/>
</dbReference>
<dbReference type="AlphaFoldDB" id="A0A377J9E0"/>
<gene>
    <name evidence="3" type="ORF">NCTC11645_03358</name>
</gene>
<feature type="chain" id="PRO_5016912285" evidence="1">
    <location>
        <begin position="30"/>
        <end position="183"/>
    </location>
</feature>
<protein>
    <submittedName>
        <fullName evidence="3">Peptidase propeptide and YPEB domain</fullName>
    </submittedName>
</protein>
<proteinExistence type="predicted"/>
<dbReference type="Gene3D" id="3.10.450.40">
    <property type="match status" value="1"/>
</dbReference>
<name>A0A377J9E0_GRIHO</name>
<dbReference type="RefSeq" id="WP_005504587.1">
    <property type="nucleotide sequence ID" value="NZ_CABMOB010000001.1"/>
</dbReference>
<evidence type="ECO:0000259" key="2">
    <source>
        <dbReference type="Pfam" id="PF03413"/>
    </source>
</evidence>